<reference evidence="2 3" key="1">
    <citation type="journal article" date="2022" name="Front. Microbiol.">
        <title>High genomic differentiation and limited gene flow indicate recent cryptic speciation within the genus Laspinema (cyanobacteria).</title>
        <authorList>
            <person name="Stanojkovic A."/>
            <person name="Skoupy S."/>
            <person name="Skaloud P."/>
            <person name="Dvorak P."/>
        </authorList>
    </citation>
    <scope>NUCLEOTIDE SEQUENCE [LARGE SCALE GENOMIC DNA]</scope>
    <source>
        <strain evidence="2 3">D2a</strain>
    </source>
</reference>
<proteinExistence type="predicted"/>
<name>A0ABT2MZN3_9CYAN</name>
<dbReference type="Pfam" id="PF10999">
    <property type="entry name" value="DUF2839"/>
    <property type="match status" value="1"/>
</dbReference>
<keyword evidence="1" id="KW-0472">Membrane</keyword>
<gene>
    <name evidence="2" type="ORF">NG799_23805</name>
</gene>
<dbReference type="RefSeq" id="WP_368008817.1">
    <property type="nucleotide sequence ID" value="NZ_JAMXFF010000048.1"/>
</dbReference>
<evidence type="ECO:0000256" key="1">
    <source>
        <dbReference type="SAM" id="Phobius"/>
    </source>
</evidence>
<organism evidence="2 3">
    <name type="scientific">Laspinema palackyanum D2a</name>
    <dbReference type="NCBI Taxonomy" id="2953684"/>
    <lineage>
        <taxon>Bacteria</taxon>
        <taxon>Bacillati</taxon>
        <taxon>Cyanobacteriota</taxon>
        <taxon>Cyanophyceae</taxon>
        <taxon>Oscillatoriophycideae</taxon>
        <taxon>Oscillatoriales</taxon>
        <taxon>Laspinemataceae</taxon>
        <taxon>Laspinema</taxon>
        <taxon>Laspinema palackyanum</taxon>
    </lineage>
</organism>
<feature type="transmembrane region" description="Helical" evidence="1">
    <location>
        <begin position="44"/>
        <end position="67"/>
    </location>
</feature>
<keyword evidence="1" id="KW-1133">Transmembrane helix</keyword>
<comment type="caution">
    <text evidence="2">The sequence shown here is derived from an EMBL/GenBank/DDBJ whole genome shotgun (WGS) entry which is preliminary data.</text>
</comment>
<dbReference type="EMBL" id="JAMXFF010000048">
    <property type="protein sequence ID" value="MCT7969346.1"/>
    <property type="molecule type" value="Genomic_DNA"/>
</dbReference>
<evidence type="ECO:0000313" key="3">
    <source>
        <dbReference type="Proteomes" id="UP001525890"/>
    </source>
</evidence>
<keyword evidence="1" id="KW-0812">Transmembrane</keyword>
<sequence>MGEAKRRKSTLGDQYGKEPRIVPWLPITKSQSEQFVKWTVQGSWLGIGFLIVAWLTVRFIGPAIGWWEVN</sequence>
<keyword evidence="3" id="KW-1185">Reference proteome</keyword>
<dbReference type="Proteomes" id="UP001525890">
    <property type="component" value="Unassembled WGS sequence"/>
</dbReference>
<evidence type="ECO:0000313" key="2">
    <source>
        <dbReference type="EMBL" id="MCT7969346.1"/>
    </source>
</evidence>
<accession>A0ABT2MZN3</accession>
<dbReference type="InterPro" id="IPR021262">
    <property type="entry name" value="DUF2839"/>
</dbReference>
<protein>
    <submittedName>
        <fullName evidence="2">DUF2839 domain-containing protein</fullName>
    </submittedName>
</protein>